<dbReference type="EMBL" id="LHXN01000005">
    <property type="protein sequence ID" value="KXA93436.1"/>
    <property type="molecule type" value="Genomic_DNA"/>
</dbReference>
<dbReference type="Proteomes" id="UP000070373">
    <property type="component" value="Unassembled WGS sequence"/>
</dbReference>
<protein>
    <submittedName>
        <fullName evidence="1">Uncharacterized protein</fullName>
    </submittedName>
</protein>
<evidence type="ECO:0000313" key="2">
    <source>
        <dbReference type="Proteomes" id="UP000070373"/>
    </source>
</evidence>
<name>A0A133UH70_9EURY</name>
<sequence>MKRGRSREDWIAFLASKKTIPTKNPWKDSGLEKSNYILKRVGQEKLGSKRHIFGKGVRKQVIKELGIKSDEECEKVREKIKNHPKWKE</sequence>
<dbReference type="AlphaFoldDB" id="A0A133UH70"/>
<keyword evidence="2" id="KW-1185">Reference proteome</keyword>
<gene>
    <name evidence="1" type="ORF">AKJ64_00585</name>
</gene>
<proteinExistence type="predicted"/>
<organism evidence="1 2">
    <name type="scientific">candidate division MSBL1 archaeon SCGC-AAA259E17</name>
    <dbReference type="NCBI Taxonomy" id="1698263"/>
    <lineage>
        <taxon>Archaea</taxon>
        <taxon>Methanobacteriati</taxon>
        <taxon>Methanobacteriota</taxon>
        <taxon>candidate division MSBL1</taxon>
    </lineage>
</organism>
<evidence type="ECO:0000313" key="1">
    <source>
        <dbReference type="EMBL" id="KXA93436.1"/>
    </source>
</evidence>
<reference evidence="1 2" key="1">
    <citation type="journal article" date="2016" name="Sci. Rep.">
        <title>Metabolic traits of an uncultured archaeal lineage -MSBL1- from brine pools of the Red Sea.</title>
        <authorList>
            <person name="Mwirichia R."/>
            <person name="Alam I."/>
            <person name="Rashid M."/>
            <person name="Vinu M."/>
            <person name="Ba-Alawi W."/>
            <person name="Anthony Kamau A."/>
            <person name="Kamanda Ngugi D."/>
            <person name="Goker M."/>
            <person name="Klenk H.P."/>
            <person name="Bajic V."/>
            <person name="Stingl U."/>
        </authorList>
    </citation>
    <scope>NUCLEOTIDE SEQUENCE [LARGE SCALE GENOMIC DNA]</scope>
    <source>
        <strain evidence="1">SCGC-AAA259E17</strain>
    </source>
</reference>
<comment type="caution">
    <text evidence="1">The sequence shown here is derived from an EMBL/GenBank/DDBJ whole genome shotgun (WGS) entry which is preliminary data.</text>
</comment>
<accession>A0A133UH70</accession>